<evidence type="ECO:0000313" key="1">
    <source>
        <dbReference type="EMBL" id="RPA96279.1"/>
    </source>
</evidence>
<organism evidence="1 2">
    <name type="scientific">Choiromyces venosus 120613-1</name>
    <dbReference type="NCBI Taxonomy" id="1336337"/>
    <lineage>
        <taxon>Eukaryota</taxon>
        <taxon>Fungi</taxon>
        <taxon>Dikarya</taxon>
        <taxon>Ascomycota</taxon>
        <taxon>Pezizomycotina</taxon>
        <taxon>Pezizomycetes</taxon>
        <taxon>Pezizales</taxon>
        <taxon>Tuberaceae</taxon>
        <taxon>Choiromyces</taxon>
    </lineage>
</organism>
<dbReference type="Proteomes" id="UP000276215">
    <property type="component" value="Unassembled WGS sequence"/>
</dbReference>
<protein>
    <submittedName>
        <fullName evidence="1">Uncharacterized protein</fullName>
    </submittedName>
</protein>
<keyword evidence="2" id="KW-1185">Reference proteome</keyword>
<dbReference type="EMBL" id="ML120416">
    <property type="protein sequence ID" value="RPA96279.1"/>
    <property type="molecule type" value="Genomic_DNA"/>
</dbReference>
<evidence type="ECO:0000313" key="2">
    <source>
        <dbReference type="Proteomes" id="UP000276215"/>
    </source>
</evidence>
<gene>
    <name evidence="1" type="ORF">L873DRAFT_1694917</name>
</gene>
<name>A0A3N4JDD0_9PEZI</name>
<dbReference type="InterPro" id="IPR027796">
    <property type="entry name" value="OTT_1508_deam-like"/>
</dbReference>
<dbReference type="OrthoDB" id="5378670at2759"/>
<accession>A0A3N4JDD0</accession>
<dbReference type="AlphaFoldDB" id="A0A3N4JDD0"/>
<reference evidence="1 2" key="1">
    <citation type="journal article" date="2018" name="Nat. Ecol. Evol.">
        <title>Pezizomycetes genomes reveal the molecular basis of ectomycorrhizal truffle lifestyle.</title>
        <authorList>
            <person name="Murat C."/>
            <person name="Payen T."/>
            <person name="Noel B."/>
            <person name="Kuo A."/>
            <person name="Morin E."/>
            <person name="Chen J."/>
            <person name="Kohler A."/>
            <person name="Krizsan K."/>
            <person name="Balestrini R."/>
            <person name="Da Silva C."/>
            <person name="Montanini B."/>
            <person name="Hainaut M."/>
            <person name="Levati E."/>
            <person name="Barry K.W."/>
            <person name="Belfiori B."/>
            <person name="Cichocki N."/>
            <person name="Clum A."/>
            <person name="Dockter R.B."/>
            <person name="Fauchery L."/>
            <person name="Guy J."/>
            <person name="Iotti M."/>
            <person name="Le Tacon F."/>
            <person name="Lindquist E.A."/>
            <person name="Lipzen A."/>
            <person name="Malagnac F."/>
            <person name="Mello A."/>
            <person name="Molinier V."/>
            <person name="Miyauchi S."/>
            <person name="Poulain J."/>
            <person name="Riccioni C."/>
            <person name="Rubini A."/>
            <person name="Sitrit Y."/>
            <person name="Splivallo R."/>
            <person name="Traeger S."/>
            <person name="Wang M."/>
            <person name="Zifcakova L."/>
            <person name="Wipf D."/>
            <person name="Zambonelli A."/>
            <person name="Paolocci F."/>
            <person name="Nowrousian M."/>
            <person name="Ottonello S."/>
            <person name="Baldrian P."/>
            <person name="Spatafora J.W."/>
            <person name="Henrissat B."/>
            <person name="Nagy L.G."/>
            <person name="Aury J.M."/>
            <person name="Wincker P."/>
            <person name="Grigoriev I.V."/>
            <person name="Bonfante P."/>
            <person name="Martin F.M."/>
        </authorList>
    </citation>
    <scope>NUCLEOTIDE SEQUENCE [LARGE SCALE GENOMIC DNA]</scope>
    <source>
        <strain evidence="1 2">120613-1</strain>
    </source>
</reference>
<proteinExistence type="predicted"/>
<dbReference type="Pfam" id="PF14441">
    <property type="entry name" value="OTT_1508_deam"/>
    <property type="match status" value="1"/>
</dbReference>
<sequence>MTLKASGTGKSKRALKILDHLSILLVTEIGNDEAAISISRGSTDHIELWYSKNRPCTKTEKTNLVAFVRAALTATPPERLIRTALYMCERQVHFPMLRACRFLSGLSRDYHLGVIPRVSSDDTEIRDKAKAQEIRMMGKSVIPPNRDLESYLYHLFRTISVARFVAPHGILANVEYYFETVIQCHVVVHLVGIETVIIRPLLHHLRKIGEYYTAVFVVSSELNKLSPAGKLYLFDHIQEIPPSTSPTTFTPLLPHTCLGNWTLQYNIPPPYPPPYHYLLQEPNHQVAECTHPEATLIQKIITSPISSSSQFTVQHLIGTSRKSCWMCREFLATACTLHSHISIRMSTGKTYTPSTWKFPQGTSGELEVMMRTKVDIAMMATLDDYTAGGIKRKWWDDSEDEDNSEE</sequence>